<dbReference type="RefSeq" id="WP_132274085.1">
    <property type="nucleotide sequence ID" value="NZ_JAOBST010000008.1"/>
</dbReference>
<gene>
    <name evidence="3" type="ORF">E1963_00960</name>
</gene>
<dbReference type="GO" id="GO:0016998">
    <property type="term" value="P:cell wall macromolecule catabolic process"/>
    <property type="evidence" value="ECO:0007669"/>
    <property type="project" value="InterPro"/>
</dbReference>
<dbReference type="Gene3D" id="3.20.20.80">
    <property type="entry name" value="Glycosidases"/>
    <property type="match status" value="1"/>
</dbReference>
<evidence type="ECO:0000256" key="2">
    <source>
        <dbReference type="SAM" id="SignalP"/>
    </source>
</evidence>
<feature type="signal peptide" evidence="2">
    <location>
        <begin position="1"/>
        <end position="21"/>
    </location>
</feature>
<dbReference type="PANTHER" id="PTHR34135:SF2">
    <property type="entry name" value="LYSOZYME"/>
    <property type="match status" value="1"/>
</dbReference>
<dbReference type="PROSITE" id="PS51904">
    <property type="entry name" value="GLYCOSYL_HYDROL_F25_2"/>
    <property type="match status" value="1"/>
</dbReference>
<reference evidence="3 4" key="1">
    <citation type="journal article" date="2016" name="Nat. Microbiol.">
        <title>The Mouse Intestinal Bacterial Collection (miBC) provides host-specific insight into cultured diversity and functional potential of the gut microbiota.</title>
        <authorList>
            <person name="Lagkouvardos I."/>
            <person name="Pukall R."/>
            <person name="Abt B."/>
            <person name="Foesel B.U."/>
            <person name="Meier-Kolthoff J.P."/>
            <person name="Kumar N."/>
            <person name="Bresciani A."/>
            <person name="Martinez I."/>
            <person name="Just S."/>
            <person name="Ziegler C."/>
            <person name="Brugiroux S."/>
            <person name="Garzetti D."/>
            <person name="Wenning M."/>
            <person name="Bui T.P."/>
            <person name="Wang J."/>
            <person name="Hugenholtz F."/>
            <person name="Plugge C.M."/>
            <person name="Peterson D.A."/>
            <person name="Hornef M.W."/>
            <person name="Baines J.F."/>
            <person name="Smidt H."/>
            <person name="Walter J."/>
            <person name="Kristiansen K."/>
            <person name="Nielsen H.B."/>
            <person name="Haller D."/>
            <person name="Overmann J."/>
            <person name="Stecher B."/>
            <person name="Clavel T."/>
        </authorList>
    </citation>
    <scope>NUCLEOTIDE SEQUENCE [LARGE SCALE GENOMIC DNA]</scope>
    <source>
        <strain evidence="3 4">DSM 28560</strain>
    </source>
</reference>
<name>A0A4V2WSX3_9FIRM</name>
<dbReference type="InterPro" id="IPR002053">
    <property type="entry name" value="Glyco_hydro_25"/>
</dbReference>
<evidence type="ECO:0000313" key="4">
    <source>
        <dbReference type="Proteomes" id="UP000295710"/>
    </source>
</evidence>
<keyword evidence="4" id="KW-1185">Reference proteome</keyword>
<comment type="similarity">
    <text evidence="1">Belongs to the glycosyl hydrolase 25 family.</text>
</comment>
<evidence type="ECO:0000256" key="1">
    <source>
        <dbReference type="ARBA" id="ARBA00010646"/>
    </source>
</evidence>
<keyword evidence="2" id="KW-0732">Signal</keyword>
<dbReference type="GO" id="GO:0009253">
    <property type="term" value="P:peptidoglycan catabolic process"/>
    <property type="evidence" value="ECO:0007669"/>
    <property type="project" value="InterPro"/>
</dbReference>
<dbReference type="InterPro" id="IPR017853">
    <property type="entry name" value="GH"/>
</dbReference>
<dbReference type="SUPFAM" id="SSF51445">
    <property type="entry name" value="(Trans)glycosidases"/>
    <property type="match status" value="1"/>
</dbReference>
<proteinExistence type="inferred from homology"/>
<dbReference type="GO" id="GO:0003796">
    <property type="term" value="F:lysozyme activity"/>
    <property type="evidence" value="ECO:0007669"/>
    <property type="project" value="InterPro"/>
</dbReference>
<dbReference type="EMBL" id="SMMX01000001">
    <property type="protein sequence ID" value="TDA23340.1"/>
    <property type="molecule type" value="Genomic_DNA"/>
</dbReference>
<dbReference type="Proteomes" id="UP000295710">
    <property type="component" value="Unassembled WGS sequence"/>
</dbReference>
<dbReference type="PROSITE" id="PS51257">
    <property type="entry name" value="PROKAR_LIPOPROTEIN"/>
    <property type="match status" value="1"/>
</dbReference>
<comment type="caution">
    <text evidence="3">The sequence shown here is derived from an EMBL/GenBank/DDBJ whole genome shotgun (WGS) entry which is preliminary data.</text>
</comment>
<dbReference type="Pfam" id="PF01183">
    <property type="entry name" value="Glyco_hydro_25"/>
    <property type="match status" value="1"/>
</dbReference>
<dbReference type="CDD" id="cd06414">
    <property type="entry name" value="GH25_LytC-like"/>
    <property type="match status" value="1"/>
</dbReference>
<feature type="chain" id="PRO_5038557137" evidence="2">
    <location>
        <begin position="22"/>
        <end position="293"/>
    </location>
</feature>
<evidence type="ECO:0000313" key="3">
    <source>
        <dbReference type="EMBL" id="TDA23340.1"/>
    </source>
</evidence>
<dbReference type="AlphaFoldDB" id="A0A4V2WSX3"/>
<organism evidence="3 4">
    <name type="scientific">Extibacter muris</name>
    <dbReference type="NCBI Taxonomy" id="1796622"/>
    <lineage>
        <taxon>Bacteria</taxon>
        <taxon>Bacillati</taxon>
        <taxon>Bacillota</taxon>
        <taxon>Clostridia</taxon>
        <taxon>Lachnospirales</taxon>
        <taxon>Lachnospiraceae</taxon>
        <taxon>Extibacter</taxon>
    </lineage>
</organism>
<sequence>MIKRKALGMLAAVLLLYGCSADGSGRRSGSTVETEGAVQEDTSASTYTFVDVEGTEYEAARIEGLPLSSYDYGRLKEEGGFKYYTDKDGARISRIGIDVSEFQQPVDWNKVSAAGIEFAMVRVGYRGYGSAGTLVEDKMFRSHMDGALGAGLDVGVYFFSQAVSGEETLEEAQFVLERIKEYDISYPVVFDTEEIKDDTARTDGLDRTQFTDNCIVFCDRIEEAGYDSMVYANMKWMAFTLDLERLADYDKWYADYEPVPQCPYEFSMWQYTEAGKVPGIGGSVDMNVYFEND</sequence>
<accession>A0A4V2WSX3</accession>
<protein>
    <submittedName>
        <fullName evidence="3">Lyzozyme M1 (1,4-beta-N-acetylmuramidase)</fullName>
    </submittedName>
</protein>
<dbReference type="PANTHER" id="PTHR34135">
    <property type="entry name" value="LYSOZYME"/>
    <property type="match status" value="1"/>
</dbReference>
<dbReference type="GO" id="GO:0016052">
    <property type="term" value="P:carbohydrate catabolic process"/>
    <property type="evidence" value="ECO:0007669"/>
    <property type="project" value="TreeGrafter"/>
</dbReference>